<accession>A0A8X8GII1</accession>
<sequence length="135" mass="15295">MSNPMDNALQHVIDLHILIENVFTGQNAKESLNQLLASFDPNFKMITTQGNVIGLPEINALFSQNIGNKPALKIKILNTRALFEADNHCWIQYQEHQQSHEPDTLRISTACIKVESGQYYWVYLHETLVNLASSS</sequence>
<protein>
    <recommendedName>
        <fullName evidence="3">DUF4440 domain-containing protein</fullName>
    </recommendedName>
</protein>
<evidence type="ECO:0008006" key="3">
    <source>
        <dbReference type="Google" id="ProtNLM"/>
    </source>
</evidence>
<name>A0A8X8GII1_ACIGI</name>
<gene>
    <name evidence="1" type="ORF">KW868_07895</name>
</gene>
<comment type="caution">
    <text evidence="1">The sequence shown here is derived from an EMBL/GenBank/DDBJ whole genome shotgun (WGS) entry which is preliminary data.</text>
</comment>
<dbReference type="InterPro" id="IPR016918">
    <property type="entry name" value="UCP029394"/>
</dbReference>
<dbReference type="RefSeq" id="WP_056513311.1">
    <property type="nucleotide sequence ID" value="NZ_CP142740.1"/>
</dbReference>
<dbReference type="SUPFAM" id="SSF54427">
    <property type="entry name" value="NTF2-like"/>
    <property type="match status" value="1"/>
</dbReference>
<dbReference type="InterPro" id="IPR032710">
    <property type="entry name" value="NTF2-like_dom_sf"/>
</dbReference>
<dbReference type="Proteomes" id="UP000887320">
    <property type="component" value="Unassembled WGS sequence"/>
</dbReference>
<dbReference type="Gene3D" id="3.10.450.50">
    <property type="match status" value="1"/>
</dbReference>
<dbReference type="AlphaFoldDB" id="A0A8X8GII1"/>
<proteinExistence type="predicted"/>
<dbReference type="PIRSF" id="PIRSF029394">
    <property type="entry name" value="UCP029394"/>
    <property type="match status" value="1"/>
</dbReference>
<reference evidence="1" key="1">
    <citation type="submission" date="2021-07" db="EMBL/GenBank/DDBJ databases">
        <authorList>
            <person name="Fernandez M."/>
            <person name="Pereira P."/>
            <person name="Torres Tejerizo G.A."/>
            <person name="Gonzalez P."/>
            <person name="Agostini E."/>
        </authorList>
    </citation>
    <scope>NUCLEOTIDE SEQUENCE</scope>
    <source>
        <strain evidence="1">SFC 500-1A</strain>
    </source>
</reference>
<evidence type="ECO:0000313" key="2">
    <source>
        <dbReference type="Proteomes" id="UP000887320"/>
    </source>
</evidence>
<evidence type="ECO:0000313" key="1">
    <source>
        <dbReference type="EMBL" id="MCF0264382.1"/>
    </source>
</evidence>
<dbReference type="EMBL" id="JAHWXT010000002">
    <property type="protein sequence ID" value="MCF0264382.1"/>
    <property type="molecule type" value="Genomic_DNA"/>
</dbReference>
<organism evidence="1 2">
    <name type="scientific">Acinetobacter guillouiae</name>
    <name type="common">Acinetobacter genomosp. 11</name>
    <dbReference type="NCBI Taxonomy" id="106649"/>
    <lineage>
        <taxon>Bacteria</taxon>
        <taxon>Pseudomonadati</taxon>
        <taxon>Pseudomonadota</taxon>
        <taxon>Gammaproteobacteria</taxon>
        <taxon>Moraxellales</taxon>
        <taxon>Moraxellaceae</taxon>
        <taxon>Acinetobacter</taxon>
    </lineage>
</organism>